<dbReference type="Proteomes" id="UP001060215">
    <property type="component" value="Chromosome 3"/>
</dbReference>
<keyword evidence="2" id="KW-1185">Reference proteome</keyword>
<accession>A0ACC0IH33</accession>
<organism evidence="1 2">
    <name type="scientific">Camellia lanceoleosa</name>
    <dbReference type="NCBI Taxonomy" id="1840588"/>
    <lineage>
        <taxon>Eukaryota</taxon>
        <taxon>Viridiplantae</taxon>
        <taxon>Streptophyta</taxon>
        <taxon>Embryophyta</taxon>
        <taxon>Tracheophyta</taxon>
        <taxon>Spermatophyta</taxon>
        <taxon>Magnoliopsida</taxon>
        <taxon>eudicotyledons</taxon>
        <taxon>Gunneridae</taxon>
        <taxon>Pentapetalae</taxon>
        <taxon>asterids</taxon>
        <taxon>Ericales</taxon>
        <taxon>Theaceae</taxon>
        <taxon>Camellia</taxon>
    </lineage>
</organism>
<name>A0ACC0IH33_9ERIC</name>
<proteinExistence type="predicted"/>
<dbReference type="EMBL" id="CM045760">
    <property type="protein sequence ID" value="KAI8024850.1"/>
    <property type="molecule type" value="Genomic_DNA"/>
</dbReference>
<evidence type="ECO:0000313" key="1">
    <source>
        <dbReference type="EMBL" id="KAI8024850.1"/>
    </source>
</evidence>
<gene>
    <name evidence="1" type="ORF">LOK49_LG02G00097</name>
</gene>
<protein>
    <submittedName>
        <fullName evidence="1">WD repeat-containing protein 44</fullName>
    </submittedName>
</protein>
<comment type="caution">
    <text evidence="1">The sequence shown here is derived from an EMBL/GenBank/DDBJ whole genome shotgun (WGS) entry which is preliminary data.</text>
</comment>
<sequence length="749" mass="83644">MMGSFCEEEDRFFDTHEDITSVSDSGSDGPEIFDFNPGVVDFVPSGIGFEVWLKCPESIYERRNNFLKQMGLSSAENEKEGTRDTKREVEIERVMENSGAVLRNSVDDEYSSSQSSMSYWSNEAQDLLDGVLKENFEWRIKNLDDGSEFIVDGLGQDGLLRRLRKVGSNRLITIEEFERNLGLSSLIQQEMQRRVQEICNSEEVMKQVKRGWLRRLGAIACIVDRAVEAGSLKSDFSHPIVGAKGEKVKVRPYRKRSKELSALYVGQDILAHTGSILTMKFSPDGQYLASAGEDGIVRVWQVIESERSDEFRVPVVDPSFGYFTVNHLSELVPLQDEKEKKCKLKSLRKASDAACVIFPQKVFSISEKPLHEFHGHCGDVLDLSWSKNKFLLSSSVDKTVRLWQVGSDQCLKVFSHNNYVTCVEFNPVDDNYFISGSIDGKVRIWAISGCQVVDWTDITEIVTAVCYQPDGKGGIVGSMTGNCRFYDASDNHLQLYAQVCIQGKKKSPFKRITGFQFSPSDPKILMVTSADSQVRILHGIDMISKYRGLHNGGSHISASFTSDGVHILSASEDSNIYMWNYNCQDGHLSSQVKSNWSCERFFSNNVSVAIPWCGATHGNSILSDVLATSSSLTLSVNLPRCGSENGSQLQRHDERSRTKFPFTSPDFSLSHGLFSDPLPKGSATWPEEELPSSSSLVVSSAVCKSQYKFLKMSCQSMFGSPHAWGLVIVTGSLDGRIRSFQNYGLPIRV</sequence>
<evidence type="ECO:0000313" key="2">
    <source>
        <dbReference type="Proteomes" id="UP001060215"/>
    </source>
</evidence>
<reference evidence="1 2" key="1">
    <citation type="journal article" date="2022" name="Plant J.">
        <title>Chromosome-level genome of Camellia lanceoleosa provides a valuable resource for understanding genome evolution and self-incompatibility.</title>
        <authorList>
            <person name="Gong W."/>
            <person name="Xiao S."/>
            <person name="Wang L."/>
            <person name="Liao Z."/>
            <person name="Chang Y."/>
            <person name="Mo W."/>
            <person name="Hu G."/>
            <person name="Li W."/>
            <person name="Zhao G."/>
            <person name="Zhu H."/>
            <person name="Hu X."/>
            <person name="Ji K."/>
            <person name="Xiang X."/>
            <person name="Song Q."/>
            <person name="Yuan D."/>
            <person name="Jin S."/>
            <person name="Zhang L."/>
        </authorList>
    </citation>
    <scope>NUCLEOTIDE SEQUENCE [LARGE SCALE GENOMIC DNA]</scope>
    <source>
        <strain evidence="1">SQ_2022a</strain>
    </source>
</reference>